<dbReference type="EMBL" id="BRPK01000014">
    <property type="protein sequence ID" value="GLB43677.1"/>
    <property type="molecule type" value="Genomic_DNA"/>
</dbReference>
<accession>A0A9P3USZ4</accession>
<evidence type="ECO:0000313" key="2">
    <source>
        <dbReference type="Proteomes" id="UP001063166"/>
    </source>
</evidence>
<keyword evidence="2" id="KW-1185">Reference proteome</keyword>
<name>A0A9P3USZ4_LYOSH</name>
<dbReference type="AlphaFoldDB" id="A0A9P3USZ4"/>
<protein>
    <submittedName>
        <fullName evidence="1">Uncharacterized protein</fullName>
    </submittedName>
</protein>
<organism evidence="1 2">
    <name type="scientific">Lyophyllum shimeji</name>
    <name type="common">Hon-shimeji</name>
    <name type="synonym">Tricholoma shimeji</name>
    <dbReference type="NCBI Taxonomy" id="47721"/>
    <lineage>
        <taxon>Eukaryota</taxon>
        <taxon>Fungi</taxon>
        <taxon>Dikarya</taxon>
        <taxon>Basidiomycota</taxon>
        <taxon>Agaricomycotina</taxon>
        <taxon>Agaricomycetes</taxon>
        <taxon>Agaricomycetidae</taxon>
        <taxon>Agaricales</taxon>
        <taxon>Tricholomatineae</taxon>
        <taxon>Lyophyllaceae</taxon>
        <taxon>Lyophyllum</taxon>
    </lineage>
</organism>
<comment type="caution">
    <text evidence="1">The sequence shown here is derived from an EMBL/GenBank/DDBJ whole genome shotgun (WGS) entry which is preliminary data.</text>
</comment>
<gene>
    <name evidence="1" type="ORF">LshimejAT787_1401890</name>
</gene>
<evidence type="ECO:0000313" key="1">
    <source>
        <dbReference type="EMBL" id="GLB43677.1"/>
    </source>
</evidence>
<reference evidence="1" key="1">
    <citation type="submission" date="2022-07" db="EMBL/GenBank/DDBJ databases">
        <title>The genome of Lyophyllum shimeji provides insight into the initial evolution of ectomycorrhizal fungal genome.</title>
        <authorList>
            <person name="Kobayashi Y."/>
            <person name="Shibata T."/>
            <person name="Hirakawa H."/>
            <person name="Shigenobu S."/>
            <person name="Nishiyama T."/>
            <person name="Yamada A."/>
            <person name="Hasebe M."/>
            <person name="Kawaguchi M."/>
        </authorList>
    </citation>
    <scope>NUCLEOTIDE SEQUENCE</scope>
    <source>
        <strain evidence="1">AT787</strain>
    </source>
</reference>
<sequence length="74" mass="8542">MHQRPFCNKTCAKFVRGFQFSPLAVVRYCMYDFLTSPLLLTWPQTTINMIWQNASKSNRHSNSLLGQISPFGKS</sequence>
<dbReference type="Proteomes" id="UP001063166">
    <property type="component" value="Unassembled WGS sequence"/>
</dbReference>
<proteinExistence type="predicted"/>